<proteinExistence type="predicted"/>
<evidence type="ECO:0000313" key="3">
    <source>
        <dbReference type="Proteomes" id="UP000037136"/>
    </source>
</evidence>
<protein>
    <recommendedName>
        <fullName evidence="4">Thioesterase domain-containing protein</fullName>
    </recommendedName>
</protein>
<comment type="caution">
    <text evidence="2">The sequence shown here is derived from an EMBL/GenBank/DDBJ whole genome shotgun (WGS) entry which is preliminary data.</text>
</comment>
<dbReference type="EMBL" id="LAZP02000057">
    <property type="protein sequence ID" value="PFH61727.1"/>
    <property type="molecule type" value="Genomic_DNA"/>
</dbReference>
<gene>
    <name evidence="2" type="ORF">XA68_16448</name>
</gene>
<reference evidence="2 3" key="1">
    <citation type="journal article" date="2015" name="BMC Genomics">
        <title>Gene expression during zombie ant biting behavior reflects the complexity underlying fungal parasitic behavioral manipulation.</title>
        <authorList>
            <person name="de Bekker C."/>
            <person name="Ohm R.A."/>
            <person name="Loreto R.G."/>
            <person name="Sebastian A."/>
            <person name="Albert I."/>
            <person name="Merrow M."/>
            <person name="Brachmann A."/>
            <person name="Hughes D.P."/>
        </authorList>
    </citation>
    <scope>NUCLEOTIDE SEQUENCE [LARGE SCALE GENOMIC DNA]</scope>
    <source>
        <strain evidence="2 3">SC16a</strain>
    </source>
</reference>
<dbReference type="STRING" id="268505.A0A2A9PLE7"/>
<reference evidence="2 3" key="2">
    <citation type="journal article" date="2017" name="Sci. Rep.">
        <title>Ant-infecting Ophiocordyceps genomes reveal a high diversity of potential behavioral manipulation genes and a possible major role for enterotoxins.</title>
        <authorList>
            <person name="de Bekker C."/>
            <person name="Ohm R.A."/>
            <person name="Evans H.C."/>
            <person name="Brachmann A."/>
            <person name="Hughes D.P."/>
        </authorList>
    </citation>
    <scope>NUCLEOTIDE SEQUENCE [LARGE SCALE GENOMIC DNA]</scope>
    <source>
        <strain evidence="2 3">SC16a</strain>
    </source>
</reference>
<evidence type="ECO:0000256" key="1">
    <source>
        <dbReference type="SAM" id="MobiDB-lite"/>
    </source>
</evidence>
<dbReference type="AlphaFoldDB" id="A0A2A9PLE7"/>
<sequence length="268" mass="29647">MRNNDEPELVQAEDWACPDSSSGRTTPIFLIHDGGGTTFAYHCLEKLDRFVYGIPNPYFYCGSQFAGGLPEMGRLYGKRIRKAVARPEFPARRNPDGSVDVLLGGWSLGGFLSLEVAKELARDSVVRVVGILMVDSVFPIRPDGYQGVVVPLDTSEENKTKNQILSARCLAEAHRMVCAWEVPTCKQPKVVLVRATGYVPTGGEGNSVVDVYREDGMLGWEHHDKDMVDAVIDVEGHHFDIFAFERIPATTEAIQRGLDMLEGGRFLT</sequence>
<feature type="region of interest" description="Disordered" evidence="1">
    <location>
        <begin position="1"/>
        <end position="21"/>
    </location>
</feature>
<evidence type="ECO:0008006" key="4">
    <source>
        <dbReference type="Google" id="ProtNLM"/>
    </source>
</evidence>
<dbReference type="Proteomes" id="UP000037136">
    <property type="component" value="Unassembled WGS sequence"/>
</dbReference>
<dbReference type="SUPFAM" id="SSF53474">
    <property type="entry name" value="alpha/beta-Hydrolases"/>
    <property type="match status" value="1"/>
</dbReference>
<keyword evidence="3" id="KW-1185">Reference proteome</keyword>
<organism evidence="2 3">
    <name type="scientific">Ophiocordyceps unilateralis</name>
    <name type="common">Zombie-ant fungus</name>
    <name type="synonym">Torrubia unilateralis</name>
    <dbReference type="NCBI Taxonomy" id="268505"/>
    <lineage>
        <taxon>Eukaryota</taxon>
        <taxon>Fungi</taxon>
        <taxon>Dikarya</taxon>
        <taxon>Ascomycota</taxon>
        <taxon>Pezizomycotina</taxon>
        <taxon>Sordariomycetes</taxon>
        <taxon>Hypocreomycetidae</taxon>
        <taxon>Hypocreales</taxon>
        <taxon>Ophiocordycipitaceae</taxon>
        <taxon>Ophiocordyceps</taxon>
    </lineage>
</organism>
<dbReference type="Gene3D" id="3.40.50.1820">
    <property type="entry name" value="alpha/beta hydrolase"/>
    <property type="match status" value="1"/>
</dbReference>
<name>A0A2A9PLE7_OPHUN</name>
<evidence type="ECO:0000313" key="2">
    <source>
        <dbReference type="EMBL" id="PFH61727.1"/>
    </source>
</evidence>
<accession>A0A2A9PLE7</accession>
<dbReference type="InterPro" id="IPR029058">
    <property type="entry name" value="AB_hydrolase_fold"/>
</dbReference>
<dbReference type="OrthoDB" id="10253869at2759"/>